<dbReference type="SUPFAM" id="SSF52833">
    <property type="entry name" value="Thioredoxin-like"/>
    <property type="match status" value="2"/>
</dbReference>
<organism evidence="7 8">
    <name type="scientific">Panicum miliaceum</name>
    <name type="common">Proso millet</name>
    <name type="synonym">Broomcorn millet</name>
    <dbReference type="NCBI Taxonomy" id="4540"/>
    <lineage>
        <taxon>Eukaryota</taxon>
        <taxon>Viridiplantae</taxon>
        <taxon>Streptophyta</taxon>
        <taxon>Embryophyta</taxon>
        <taxon>Tracheophyta</taxon>
        <taxon>Spermatophyta</taxon>
        <taxon>Magnoliopsida</taxon>
        <taxon>Liliopsida</taxon>
        <taxon>Poales</taxon>
        <taxon>Poaceae</taxon>
        <taxon>PACMAD clade</taxon>
        <taxon>Panicoideae</taxon>
        <taxon>Panicodae</taxon>
        <taxon>Paniceae</taxon>
        <taxon>Panicinae</taxon>
        <taxon>Panicum</taxon>
        <taxon>Panicum sect. Panicum</taxon>
    </lineage>
</organism>
<dbReference type="Gene3D" id="3.40.30.10">
    <property type="entry name" value="Glutaredoxin"/>
    <property type="match status" value="2"/>
</dbReference>
<dbReference type="OrthoDB" id="4951845at2759"/>
<evidence type="ECO:0000256" key="1">
    <source>
        <dbReference type="ARBA" id="ARBA00010007"/>
    </source>
</evidence>
<dbReference type="GO" id="GO:0009407">
    <property type="term" value="P:toxin catabolic process"/>
    <property type="evidence" value="ECO:0007669"/>
    <property type="project" value="UniProtKB-ARBA"/>
</dbReference>
<dbReference type="InterPro" id="IPR005955">
    <property type="entry name" value="GST_Zeta"/>
</dbReference>
<dbReference type="GO" id="GO:0016034">
    <property type="term" value="F:maleylacetoacetate isomerase activity"/>
    <property type="evidence" value="ECO:0007669"/>
    <property type="project" value="TreeGrafter"/>
</dbReference>
<dbReference type="PANTHER" id="PTHR42673:SF5">
    <property type="entry name" value="GLUTATHIONE S-TRANSFERASE"/>
    <property type="match status" value="1"/>
</dbReference>
<dbReference type="EMBL" id="PQIB02000009">
    <property type="protein sequence ID" value="RLN00482.1"/>
    <property type="molecule type" value="Genomic_DNA"/>
</dbReference>
<dbReference type="PROSITE" id="PS50404">
    <property type="entry name" value="GST_NTER"/>
    <property type="match status" value="2"/>
</dbReference>
<dbReference type="FunFam" id="3.40.30.10:FF:000100">
    <property type="entry name" value="Glutathione S-transferase Z1"/>
    <property type="match status" value="2"/>
</dbReference>
<dbReference type="InterPro" id="IPR040079">
    <property type="entry name" value="Glutathione_S-Trfase"/>
</dbReference>
<dbReference type="SFLD" id="SFLDG00358">
    <property type="entry name" value="Main_(cytGST)"/>
    <property type="match status" value="2"/>
</dbReference>
<evidence type="ECO:0000259" key="5">
    <source>
        <dbReference type="PROSITE" id="PS50404"/>
    </source>
</evidence>
<protein>
    <recommendedName>
        <fullName evidence="2">glutathione transferase</fullName>
        <ecNumber evidence="2">2.5.1.18</ecNumber>
    </recommendedName>
</protein>
<dbReference type="CDD" id="cd03042">
    <property type="entry name" value="GST_N_Zeta"/>
    <property type="match status" value="1"/>
</dbReference>
<evidence type="ECO:0000256" key="2">
    <source>
        <dbReference type="ARBA" id="ARBA00012452"/>
    </source>
</evidence>
<dbReference type="GO" id="GO:0005737">
    <property type="term" value="C:cytoplasm"/>
    <property type="evidence" value="ECO:0007669"/>
    <property type="project" value="InterPro"/>
</dbReference>
<dbReference type="Pfam" id="PF13417">
    <property type="entry name" value="GST_N_3"/>
    <property type="match status" value="1"/>
</dbReference>
<comment type="catalytic activity">
    <reaction evidence="4">
        <text>RX + glutathione = an S-substituted glutathione + a halide anion + H(+)</text>
        <dbReference type="Rhea" id="RHEA:16437"/>
        <dbReference type="ChEBI" id="CHEBI:15378"/>
        <dbReference type="ChEBI" id="CHEBI:16042"/>
        <dbReference type="ChEBI" id="CHEBI:17792"/>
        <dbReference type="ChEBI" id="CHEBI:57925"/>
        <dbReference type="ChEBI" id="CHEBI:90779"/>
        <dbReference type="EC" id="2.5.1.18"/>
    </reaction>
</comment>
<dbReference type="SUPFAM" id="SSF47616">
    <property type="entry name" value="GST C-terminal domain-like"/>
    <property type="match status" value="2"/>
</dbReference>
<dbReference type="PROSITE" id="PS50405">
    <property type="entry name" value="GST_CTER"/>
    <property type="match status" value="2"/>
</dbReference>
<dbReference type="InterPro" id="IPR034333">
    <property type="entry name" value="GST_Zeta_N"/>
</dbReference>
<evidence type="ECO:0000313" key="7">
    <source>
        <dbReference type="EMBL" id="RLN00482.1"/>
    </source>
</evidence>
<proteinExistence type="inferred from homology"/>
<feature type="domain" description="GST C-terminal" evidence="6">
    <location>
        <begin position="85"/>
        <end position="213"/>
    </location>
</feature>
<dbReference type="InterPro" id="IPR010987">
    <property type="entry name" value="Glutathione-S-Trfase_C-like"/>
</dbReference>
<dbReference type="CDD" id="cd03191">
    <property type="entry name" value="GST_C_Zeta"/>
    <property type="match status" value="1"/>
</dbReference>
<evidence type="ECO:0000256" key="4">
    <source>
        <dbReference type="ARBA" id="ARBA00047960"/>
    </source>
</evidence>
<evidence type="ECO:0000259" key="6">
    <source>
        <dbReference type="PROSITE" id="PS50405"/>
    </source>
</evidence>
<keyword evidence="8" id="KW-1185">Reference proteome</keyword>
<name>A0A3L6RDX5_PANMI</name>
<accession>A0A3L6RDX5</accession>
<dbReference type="Pfam" id="PF13409">
    <property type="entry name" value="GST_N_2"/>
    <property type="match status" value="1"/>
</dbReference>
<dbReference type="InterPro" id="IPR036282">
    <property type="entry name" value="Glutathione-S-Trfase_C_sf"/>
</dbReference>
<dbReference type="InterPro" id="IPR036249">
    <property type="entry name" value="Thioredoxin-like_sf"/>
</dbReference>
<dbReference type="SFLD" id="SFLDS00019">
    <property type="entry name" value="Glutathione_Transferase_(cytos"/>
    <property type="match status" value="2"/>
</dbReference>
<evidence type="ECO:0000313" key="8">
    <source>
        <dbReference type="Proteomes" id="UP000275267"/>
    </source>
</evidence>
<feature type="domain" description="GST N-terminal" evidence="5">
    <location>
        <begin position="264"/>
        <end position="341"/>
    </location>
</feature>
<dbReference type="Gene3D" id="1.20.1050.10">
    <property type="match status" value="2"/>
</dbReference>
<sequence length="472" mass="53064">MAAVKPILYSAWISSCSFRVRIALNLKGVDYEYRAVTRTDPDYEKINPIKYVPAFVDGDFVVSDSLAIILYVEDKYPQHPLLPQDLKKKAINLQIANIVCSSIQPLQCYAVIGLVDSKLSSNESLQIVRHYIDKGFKAIEKLLEGCDSKYATGDEIQLADVFLAPQIHAGVTRFQIDMVHNLSSVIPRCIRTILFWRDSTKPTWKFLRFKTLFLKSSQMHHHPGYENLRQDAFCNVGNTRVAGSPVTLLLLIEEDEEAASMATARPILYNGWISSCSHRVRIALNLKGVDYEYKSVNPRTDPDYEKINPMKYIPALVDGDIVISDSLAISLYLEDKYPAHPLLPKDPKRKALNLQIANIVCSSIQPLQGYAVIGLHEGSMSPDESLQIVQRYTDKGFRAIEKLLDGCESKYATGDDVQLGDVFLEPQIHAGINRFQIDMSKYPILARLHDAYMEIPAFQAALPKNQPDAPSS</sequence>
<dbReference type="NCBIfam" id="TIGR01262">
    <property type="entry name" value="maiA"/>
    <property type="match status" value="2"/>
</dbReference>
<dbReference type="PROSITE" id="PS51257">
    <property type="entry name" value="PROKAR_LIPOPROTEIN"/>
    <property type="match status" value="1"/>
</dbReference>
<comment type="caution">
    <text evidence="7">The sequence shown here is derived from an EMBL/GenBank/DDBJ whole genome shotgun (WGS) entry which is preliminary data.</text>
</comment>
<comment type="similarity">
    <text evidence="1">Belongs to the GST superfamily. Zeta family.</text>
</comment>
<dbReference type="GO" id="GO:0006749">
    <property type="term" value="P:glutathione metabolic process"/>
    <property type="evidence" value="ECO:0007669"/>
    <property type="project" value="TreeGrafter"/>
</dbReference>
<dbReference type="GO" id="GO:0004364">
    <property type="term" value="F:glutathione transferase activity"/>
    <property type="evidence" value="ECO:0007669"/>
    <property type="project" value="UniProtKB-EC"/>
</dbReference>
<dbReference type="STRING" id="4540.A0A3L6RDX5"/>
<gene>
    <name evidence="7" type="ORF">C2845_PM06G12930</name>
</gene>
<dbReference type="FunFam" id="1.20.1050.10:FF:000017">
    <property type="entry name" value="Maleylacetoacetate isomerase"/>
    <property type="match status" value="1"/>
</dbReference>
<dbReference type="InterPro" id="IPR034330">
    <property type="entry name" value="GST_Zeta_C"/>
</dbReference>
<feature type="domain" description="GST C-terminal" evidence="6">
    <location>
        <begin position="346"/>
        <end position="471"/>
    </location>
</feature>
<dbReference type="GO" id="GO:0006559">
    <property type="term" value="P:L-phenylalanine catabolic process"/>
    <property type="evidence" value="ECO:0007669"/>
    <property type="project" value="TreeGrafter"/>
</dbReference>
<dbReference type="Proteomes" id="UP000275267">
    <property type="component" value="Unassembled WGS sequence"/>
</dbReference>
<reference evidence="8" key="1">
    <citation type="journal article" date="2019" name="Nat. Commun.">
        <title>The genome of broomcorn millet.</title>
        <authorList>
            <person name="Zou C."/>
            <person name="Miki D."/>
            <person name="Li D."/>
            <person name="Tang Q."/>
            <person name="Xiao L."/>
            <person name="Rajput S."/>
            <person name="Deng P."/>
            <person name="Jia W."/>
            <person name="Huang R."/>
            <person name="Zhang M."/>
            <person name="Sun Y."/>
            <person name="Hu J."/>
            <person name="Fu X."/>
            <person name="Schnable P.S."/>
            <person name="Li F."/>
            <person name="Zhang H."/>
            <person name="Feng B."/>
            <person name="Zhu X."/>
            <person name="Liu R."/>
            <person name="Schnable J.C."/>
            <person name="Zhu J.-K."/>
            <person name="Zhang H."/>
        </authorList>
    </citation>
    <scope>NUCLEOTIDE SEQUENCE [LARGE SCALE GENOMIC DNA]</scope>
</reference>
<evidence type="ECO:0000256" key="3">
    <source>
        <dbReference type="ARBA" id="ARBA00022679"/>
    </source>
</evidence>
<dbReference type="PANTHER" id="PTHR42673">
    <property type="entry name" value="MALEYLACETOACETATE ISOMERASE"/>
    <property type="match status" value="1"/>
</dbReference>
<dbReference type="AlphaFoldDB" id="A0A3L6RDX5"/>
<dbReference type="EC" id="2.5.1.18" evidence="2"/>
<dbReference type="InterPro" id="IPR004045">
    <property type="entry name" value="Glutathione_S-Trfase_N"/>
</dbReference>
<feature type="domain" description="GST N-terminal" evidence="5">
    <location>
        <begin position="4"/>
        <end position="80"/>
    </location>
</feature>
<keyword evidence="3" id="KW-0808">Transferase</keyword>